<protein>
    <recommendedName>
        <fullName evidence="6">Glycosyltransferase</fullName>
    </recommendedName>
</protein>
<feature type="region of interest" description="Disordered" evidence="3">
    <location>
        <begin position="1"/>
        <end position="85"/>
    </location>
</feature>
<proteinExistence type="predicted"/>
<dbReference type="PANTHER" id="PTHR34136:SF1">
    <property type="entry name" value="UDP-N-ACETYL-D-MANNOSAMINURONIC ACID TRANSFERASE"/>
    <property type="match status" value="1"/>
</dbReference>
<accession>A0A2L0F4V3</accession>
<name>A0A2L0F4V3_SORCE</name>
<dbReference type="NCBIfam" id="TIGR00696">
    <property type="entry name" value="wecG_tagA_cpsF"/>
    <property type="match status" value="1"/>
</dbReference>
<dbReference type="AlphaFoldDB" id="A0A2L0F4V3"/>
<feature type="compositionally biased region" description="Low complexity" evidence="3">
    <location>
        <begin position="50"/>
        <end position="68"/>
    </location>
</feature>
<evidence type="ECO:0000256" key="1">
    <source>
        <dbReference type="ARBA" id="ARBA00022676"/>
    </source>
</evidence>
<evidence type="ECO:0000313" key="5">
    <source>
        <dbReference type="Proteomes" id="UP000238348"/>
    </source>
</evidence>
<dbReference type="InterPro" id="IPR004629">
    <property type="entry name" value="WecG_TagA_CpsF"/>
</dbReference>
<feature type="compositionally biased region" description="Basic and acidic residues" evidence="3">
    <location>
        <begin position="26"/>
        <end position="39"/>
    </location>
</feature>
<keyword evidence="1" id="KW-0328">Glycosyltransferase</keyword>
<gene>
    <name evidence="4" type="ORF">SOCE26_080880</name>
</gene>
<evidence type="ECO:0000313" key="4">
    <source>
        <dbReference type="EMBL" id="AUX46582.1"/>
    </source>
</evidence>
<dbReference type="Pfam" id="PF03808">
    <property type="entry name" value="Glyco_tran_WecG"/>
    <property type="match status" value="1"/>
</dbReference>
<dbReference type="EMBL" id="CP012673">
    <property type="protein sequence ID" value="AUX46582.1"/>
    <property type="molecule type" value="Genomic_DNA"/>
</dbReference>
<dbReference type="OrthoDB" id="9808602at2"/>
<dbReference type="CDD" id="cd06533">
    <property type="entry name" value="Glyco_transf_WecG_TagA"/>
    <property type="match status" value="1"/>
</dbReference>
<keyword evidence="2" id="KW-0808">Transferase</keyword>
<evidence type="ECO:0000256" key="2">
    <source>
        <dbReference type="ARBA" id="ARBA00022679"/>
    </source>
</evidence>
<dbReference type="Proteomes" id="UP000238348">
    <property type="component" value="Chromosome"/>
</dbReference>
<reference evidence="4 5" key="1">
    <citation type="submission" date="2015-09" db="EMBL/GenBank/DDBJ databases">
        <title>Sorangium comparison.</title>
        <authorList>
            <person name="Zaburannyi N."/>
            <person name="Bunk B."/>
            <person name="Overmann J."/>
            <person name="Mueller R."/>
        </authorList>
    </citation>
    <scope>NUCLEOTIDE SEQUENCE [LARGE SCALE GENOMIC DNA]</scope>
    <source>
        <strain evidence="4 5">So ce26</strain>
    </source>
</reference>
<sequence length="343" mass="37868">MISELIGDRPALVHGHRASNATADDAPAHTEEAQDHIGEDSEDDEDAYVRAEAAPARAEGAPNHANARAHAEDAPARAAGESSRAAEIPEHVDILQVRFPRLTSEDVVRRLLHRLDQRRTTGVCFPDMSTLNVAATQPAFRRLLQRRMLVFNDGAGVAWAAQRQGRPLPDNLNGTDLVPRLLAAAKVGTSVYLLGAKPGVAARALERLAERHPHLRFVGSHHGYLDAAAEAEVVAALRRLRPQIVMVAMGNPLQVELIDRHLDDPALEGTLWLAVGGQLDYYGGTLRRAPSWVRRARLEWLYISMQQPYKARRYLLGIPHFMMRCLWAERRGGHAMPGDEAAR</sequence>
<feature type="compositionally biased region" description="Low complexity" evidence="3">
    <location>
        <begin position="76"/>
        <end position="85"/>
    </location>
</feature>
<dbReference type="RefSeq" id="WP_104984736.1">
    <property type="nucleotide sequence ID" value="NZ_CP012673.1"/>
</dbReference>
<dbReference type="GO" id="GO:0016758">
    <property type="term" value="F:hexosyltransferase activity"/>
    <property type="evidence" value="ECO:0007669"/>
    <property type="project" value="TreeGrafter"/>
</dbReference>
<organism evidence="4 5">
    <name type="scientific">Sorangium cellulosum</name>
    <name type="common">Polyangium cellulosum</name>
    <dbReference type="NCBI Taxonomy" id="56"/>
    <lineage>
        <taxon>Bacteria</taxon>
        <taxon>Pseudomonadati</taxon>
        <taxon>Myxococcota</taxon>
        <taxon>Polyangia</taxon>
        <taxon>Polyangiales</taxon>
        <taxon>Polyangiaceae</taxon>
        <taxon>Sorangium</taxon>
    </lineage>
</organism>
<evidence type="ECO:0000256" key="3">
    <source>
        <dbReference type="SAM" id="MobiDB-lite"/>
    </source>
</evidence>
<dbReference type="PANTHER" id="PTHR34136">
    <property type="match status" value="1"/>
</dbReference>
<evidence type="ECO:0008006" key="6">
    <source>
        <dbReference type="Google" id="ProtNLM"/>
    </source>
</evidence>